<dbReference type="Proteomes" id="UP000008370">
    <property type="component" value="Unassembled WGS sequence"/>
</dbReference>
<dbReference type="AlphaFoldDB" id="K5WCW1"/>
<gene>
    <name evidence="2" type="ORF">PHACADRAFT_203353</name>
</gene>
<dbReference type="HOGENOM" id="CLU_2590538_0_0_1"/>
<dbReference type="InParanoid" id="K5WCW1"/>
<protein>
    <submittedName>
        <fullName evidence="2">Uncharacterized protein</fullName>
    </submittedName>
</protein>
<name>K5WCW1_PHACS</name>
<dbReference type="EMBL" id="JH931535">
    <property type="protein sequence ID" value="EKM48022.1"/>
    <property type="molecule type" value="Genomic_DNA"/>
</dbReference>
<sequence length="80" mass="8655">MSDNESIHSSADEAIPLSPGRECFSPKHPRLRALNAIITNKGTLAEAASSGIFSVHPDDLILYYGVNGPNSKSHRLHETN</sequence>
<dbReference type="RefSeq" id="XP_007403426.1">
    <property type="nucleotide sequence ID" value="XM_007403364.1"/>
</dbReference>
<proteinExistence type="predicted"/>
<feature type="region of interest" description="Disordered" evidence="1">
    <location>
        <begin position="1"/>
        <end position="22"/>
    </location>
</feature>
<dbReference type="GeneID" id="18912140"/>
<evidence type="ECO:0000256" key="1">
    <source>
        <dbReference type="SAM" id="MobiDB-lite"/>
    </source>
</evidence>
<keyword evidence="3" id="KW-1185">Reference proteome</keyword>
<organism evidence="2 3">
    <name type="scientific">Phanerochaete carnosa (strain HHB-10118-sp)</name>
    <name type="common">White-rot fungus</name>
    <name type="synonym">Peniophora carnosa</name>
    <dbReference type="NCBI Taxonomy" id="650164"/>
    <lineage>
        <taxon>Eukaryota</taxon>
        <taxon>Fungi</taxon>
        <taxon>Dikarya</taxon>
        <taxon>Basidiomycota</taxon>
        <taxon>Agaricomycotina</taxon>
        <taxon>Agaricomycetes</taxon>
        <taxon>Polyporales</taxon>
        <taxon>Phanerochaetaceae</taxon>
        <taxon>Phanerochaete</taxon>
    </lineage>
</organism>
<reference evidence="2 3" key="1">
    <citation type="journal article" date="2012" name="BMC Genomics">
        <title>Comparative genomics of the white-rot fungi, Phanerochaete carnosa and P. chrysosporium, to elucidate the genetic basis of the distinct wood types they colonize.</title>
        <authorList>
            <person name="Suzuki H."/>
            <person name="MacDonald J."/>
            <person name="Syed K."/>
            <person name="Salamov A."/>
            <person name="Hori C."/>
            <person name="Aerts A."/>
            <person name="Henrissat B."/>
            <person name="Wiebenga A."/>
            <person name="vanKuyk P.A."/>
            <person name="Barry K."/>
            <person name="Lindquist E."/>
            <person name="LaButti K."/>
            <person name="Lapidus A."/>
            <person name="Lucas S."/>
            <person name="Coutinho P."/>
            <person name="Gong Y."/>
            <person name="Samejima M."/>
            <person name="Mahadevan R."/>
            <person name="Abou-Zaid M."/>
            <person name="de Vries R.P."/>
            <person name="Igarashi K."/>
            <person name="Yadav J.S."/>
            <person name="Grigoriev I.V."/>
            <person name="Master E.R."/>
        </authorList>
    </citation>
    <scope>NUCLEOTIDE SEQUENCE [LARGE SCALE GENOMIC DNA]</scope>
    <source>
        <strain evidence="2 3">HHB-10118-sp</strain>
    </source>
</reference>
<dbReference type="KEGG" id="pco:PHACADRAFT_203353"/>
<evidence type="ECO:0000313" key="2">
    <source>
        <dbReference type="EMBL" id="EKM48022.1"/>
    </source>
</evidence>
<accession>K5WCW1</accession>
<evidence type="ECO:0000313" key="3">
    <source>
        <dbReference type="Proteomes" id="UP000008370"/>
    </source>
</evidence>